<dbReference type="PANTHER" id="PTHR42829">
    <property type="entry name" value="NADH-UBIQUINONE OXIDOREDUCTASE CHAIN 5"/>
    <property type="match status" value="1"/>
</dbReference>
<protein>
    <submittedName>
        <fullName evidence="8">NADH-quinone oxidoreductase subunit L</fullName>
    </submittedName>
</protein>
<evidence type="ECO:0000259" key="7">
    <source>
        <dbReference type="Pfam" id="PF00361"/>
    </source>
</evidence>
<dbReference type="GO" id="GO:0016020">
    <property type="term" value="C:membrane"/>
    <property type="evidence" value="ECO:0007669"/>
    <property type="project" value="UniProtKB-SubCell"/>
</dbReference>
<dbReference type="Proteomes" id="UP000287996">
    <property type="component" value="Unassembled WGS sequence"/>
</dbReference>
<accession>A0A432ZTL3</accession>
<feature type="transmembrane region" description="Helical" evidence="6">
    <location>
        <begin position="29"/>
        <end position="46"/>
    </location>
</feature>
<reference evidence="8 9" key="1">
    <citation type="journal article" date="2011" name="Front. Microbiol.">
        <title>Genomic signatures of strain selection and enhancement in Bacillus atrophaeus var. globigii, a historical biowarfare simulant.</title>
        <authorList>
            <person name="Gibbons H.S."/>
            <person name="Broomall S.M."/>
            <person name="McNew L.A."/>
            <person name="Daligault H."/>
            <person name="Chapman C."/>
            <person name="Bruce D."/>
            <person name="Karavis M."/>
            <person name="Krepps M."/>
            <person name="McGregor P.A."/>
            <person name="Hong C."/>
            <person name="Park K.H."/>
            <person name="Akmal A."/>
            <person name="Feldman A."/>
            <person name="Lin J.S."/>
            <person name="Chang W.E."/>
            <person name="Higgs B.W."/>
            <person name="Demirev P."/>
            <person name="Lindquist J."/>
            <person name="Liem A."/>
            <person name="Fochler E."/>
            <person name="Read T.D."/>
            <person name="Tapia R."/>
            <person name="Johnson S."/>
            <person name="Bishop-Lilly K.A."/>
            <person name="Detter C."/>
            <person name="Han C."/>
            <person name="Sozhamannan S."/>
            <person name="Rosenzweig C.N."/>
            <person name="Skowronski E.W."/>
        </authorList>
    </citation>
    <scope>NUCLEOTIDE SEQUENCE [LARGE SCALE GENOMIC DNA]</scope>
    <source>
        <strain evidence="8 9">CC-PW-9</strain>
    </source>
</reference>
<keyword evidence="4 6" id="KW-0472">Membrane</keyword>
<evidence type="ECO:0000256" key="5">
    <source>
        <dbReference type="RuleBase" id="RU000320"/>
    </source>
</evidence>
<name>A0A432ZTL3_9GAMM</name>
<dbReference type="GO" id="GO:0042773">
    <property type="term" value="P:ATP synthesis coupled electron transport"/>
    <property type="evidence" value="ECO:0007669"/>
    <property type="project" value="InterPro"/>
</dbReference>
<dbReference type="PRINTS" id="PR01434">
    <property type="entry name" value="NADHDHGNASE5"/>
</dbReference>
<dbReference type="GO" id="GO:0012505">
    <property type="term" value="C:endomembrane system"/>
    <property type="evidence" value="ECO:0007669"/>
    <property type="project" value="UniProtKB-SubCell"/>
</dbReference>
<feature type="transmembrane region" description="Helical" evidence="6">
    <location>
        <begin position="320"/>
        <end position="339"/>
    </location>
</feature>
<gene>
    <name evidence="8" type="ORF">CWI84_00185</name>
</gene>
<feature type="transmembrane region" description="Helical" evidence="6">
    <location>
        <begin position="298"/>
        <end position="314"/>
    </location>
</feature>
<proteinExistence type="predicted"/>
<keyword evidence="9" id="KW-1185">Reference proteome</keyword>
<evidence type="ECO:0000256" key="6">
    <source>
        <dbReference type="SAM" id="Phobius"/>
    </source>
</evidence>
<evidence type="ECO:0000313" key="9">
    <source>
        <dbReference type="Proteomes" id="UP000287996"/>
    </source>
</evidence>
<feature type="transmembrane region" description="Helical" evidence="6">
    <location>
        <begin position="188"/>
        <end position="209"/>
    </location>
</feature>
<evidence type="ECO:0000313" key="8">
    <source>
        <dbReference type="EMBL" id="RUO81223.1"/>
    </source>
</evidence>
<sequence>MVVLVVGLATIIFRYGWFNFRLEPERKRFLTYITLTSIAVLVVIVANNLLLFWLGWVSISLGLHQLLLFYPDRLRAQLAAHKKFVFSRLAELTLGLAFAVIYFVTGDMALTSAQPSFLAQASSLQLNLVACLLAATALLKCAQMPFHGWLIQVVEAPTPVSALLHAGIINLGGFLLLINIPILEASSAAQWLLLVVSAVSLGLATLIMATRISIKVQLAWSTCAQMGWMLLEIALGYYALAALHLLAHSVYKAHSFLGSGQLEMNPKQAMNSKNVNGWLLAATIVVVFALMWLVKGHAYFTAALMVTAMLVSVFTPNSRYFGTLHAVCLFAIYLVFSLISEHGLLASDAPALAKEVFASIAVLAIFVAQRILLSSDFNNRSQALFVWLNAGGYIDEHITRWVLAIWPQRVRGTR</sequence>
<organism evidence="8 9">
    <name type="scientific">Idiomarina tyrosinivorans</name>
    <dbReference type="NCBI Taxonomy" id="1445662"/>
    <lineage>
        <taxon>Bacteria</taxon>
        <taxon>Pseudomonadati</taxon>
        <taxon>Pseudomonadota</taxon>
        <taxon>Gammaproteobacteria</taxon>
        <taxon>Alteromonadales</taxon>
        <taxon>Idiomarinaceae</taxon>
        <taxon>Idiomarina</taxon>
    </lineage>
</organism>
<dbReference type="InterPro" id="IPR001750">
    <property type="entry name" value="ND/Mrp_TM"/>
</dbReference>
<evidence type="ECO:0000256" key="2">
    <source>
        <dbReference type="ARBA" id="ARBA00022692"/>
    </source>
</evidence>
<keyword evidence="3 6" id="KW-1133">Transmembrane helix</keyword>
<dbReference type="PANTHER" id="PTHR42829:SF1">
    <property type="entry name" value="INORGANIC CARBON TRANSPORTER SUBUNIT DABB-RELATED"/>
    <property type="match status" value="1"/>
</dbReference>
<feature type="transmembrane region" description="Helical" evidence="6">
    <location>
        <begin position="230"/>
        <end position="251"/>
    </location>
</feature>
<feature type="transmembrane region" description="Helical" evidence="6">
    <location>
        <begin position="84"/>
        <end position="105"/>
    </location>
</feature>
<dbReference type="GO" id="GO:0003954">
    <property type="term" value="F:NADH dehydrogenase activity"/>
    <property type="evidence" value="ECO:0007669"/>
    <property type="project" value="TreeGrafter"/>
</dbReference>
<feature type="transmembrane region" description="Helical" evidence="6">
    <location>
        <begin position="275"/>
        <end position="293"/>
    </location>
</feature>
<feature type="transmembrane region" description="Helical" evidence="6">
    <location>
        <begin position="52"/>
        <end position="72"/>
    </location>
</feature>
<evidence type="ECO:0000256" key="4">
    <source>
        <dbReference type="ARBA" id="ARBA00023136"/>
    </source>
</evidence>
<dbReference type="AlphaFoldDB" id="A0A432ZTL3"/>
<dbReference type="GO" id="GO:0015990">
    <property type="term" value="P:electron transport coupled proton transport"/>
    <property type="evidence" value="ECO:0007669"/>
    <property type="project" value="TreeGrafter"/>
</dbReference>
<dbReference type="NCBIfam" id="NF006029">
    <property type="entry name" value="PRK08168.1"/>
    <property type="match status" value="1"/>
</dbReference>
<dbReference type="InterPro" id="IPR003945">
    <property type="entry name" value="NU5C-like"/>
</dbReference>
<dbReference type="Pfam" id="PF00361">
    <property type="entry name" value="Proton_antipo_M"/>
    <property type="match status" value="1"/>
</dbReference>
<comment type="subcellular location">
    <subcellularLocation>
        <location evidence="1">Endomembrane system</location>
        <topology evidence="1">Multi-pass membrane protein</topology>
    </subcellularLocation>
    <subcellularLocation>
        <location evidence="5">Membrane</location>
        <topology evidence="5">Multi-pass membrane protein</topology>
    </subcellularLocation>
</comment>
<feature type="transmembrane region" description="Helical" evidence="6">
    <location>
        <begin position="351"/>
        <end position="372"/>
    </location>
</feature>
<feature type="transmembrane region" description="Helical" evidence="6">
    <location>
        <begin position="160"/>
        <end position="182"/>
    </location>
</feature>
<dbReference type="GO" id="GO:0008137">
    <property type="term" value="F:NADH dehydrogenase (ubiquinone) activity"/>
    <property type="evidence" value="ECO:0007669"/>
    <property type="project" value="InterPro"/>
</dbReference>
<comment type="caution">
    <text evidence="8">The sequence shown here is derived from an EMBL/GenBank/DDBJ whole genome shotgun (WGS) entry which is preliminary data.</text>
</comment>
<dbReference type="EMBL" id="PIQH01000001">
    <property type="protein sequence ID" value="RUO81223.1"/>
    <property type="molecule type" value="Genomic_DNA"/>
</dbReference>
<evidence type="ECO:0000256" key="3">
    <source>
        <dbReference type="ARBA" id="ARBA00022989"/>
    </source>
</evidence>
<evidence type="ECO:0000256" key="1">
    <source>
        <dbReference type="ARBA" id="ARBA00004127"/>
    </source>
</evidence>
<feature type="domain" description="NADH:quinone oxidoreductase/Mrp antiporter transmembrane" evidence="7">
    <location>
        <begin position="46"/>
        <end position="321"/>
    </location>
</feature>
<keyword evidence="2 5" id="KW-0812">Transmembrane</keyword>